<reference evidence="2 3" key="1">
    <citation type="submission" date="2020-08" db="EMBL/GenBank/DDBJ databases">
        <title>Genome public.</title>
        <authorList>
            <person name="Liu C."/>
            <person name="Sun Q."/>
        </authorList>
    </citation>
    <scope>NUCLEOTIDE SEQUENCE [LARGE SCALE GENOMIC DNA]</scope>
    <source>
        <strain evidence="2 3">BX0805</strain>
    </source>
</reference>
<evidence type="ECO:0000313" key="3">
    <source>
        <dbReference type="Proteomes" id="UP000621540"/>
    </source>
</evidence>
<gene>
    <name evidence="2" type="ORF">H8Z76_09775</name>
</gene>
<name>A0ABR7IBZ2_9FIRM</name>
<sequence length="146" mass="16440">MKPGKEKIKSYLKTVCVVYTCLVLGKVILENVTGRLDGSYGTNFLIMFLIACLATAVLDSYGKLQEFPLIPVIIGQYLVVIGLVLGCVFLADRLGLTEITKSGYLDLFFSVTVPYVIGAIVYYVSFFQEIRKANRMIREMQYTKQR</sequence>
<organism evidence="2 3">
    <name type="scientific">Roseburia yibonii</name>
    <dbReference type="NCBI Taxonomy" id="2763063"/>
    <lineage>
        <taxon>Bacteria</taxon>
        <taxon>Bacillati</taxon>
        <taxon>Bacillota</taxon>
        <taxon>Clostridia</taxon>
        <taxon>Lachnospirales</taxon>
        <taxon>Lachnospiraceae</taxon>
        <taxon>Roseburia</taxon>
    </lineage>
</organism>
<feature type="transmembrane region" description="Helical" evidence="1">
    <location>
        <begin position="103"/>
        <end position="126"/>
    </location>
</feature>
<keyword evidence="1" id="KW-0472">Membrane</keyword>
<feature type="transmembrane region" description="Helical" evidence="1">
    <location>
        <begin position="41"/>
        <end position="58"/>
    </location>
</feature>
<dbReference type="Proteomes" id="UP000621540">
    <property type="component" value="Unassembled WGS sequence"/>
</dbReference>
<feature type="transmembrane region" description="Helical" evidence="1">
    <location>
        <begin position="12"/>
        <end position="29"/>
    </location>
</feature>
<protein>
    <recommendedName>
        <fullName evidence="4">DUF3021 domain-containing protein</fullName>
    </recommendedName>
</protein>
<dbReference type="RefSeq" id="WP_186982374.1">
    <property type="nucleotide sequence ID" value="NZ_JACOQH010000006.1"/>
</dbReference>
<dbReference type="EMBL" id="JACOQH010000006">
    <property type="protein sequence ID" value="MBC5754294.1"/>
    <property type="molecule type" value="Genomic_DNA"/>
</dbReference>
<evidence type="ECO:0000313" key="2">
    <source>
        <dbReference type="EMBL" id="MBC5754294.1"/>
    </source>
</evidence>
<keyword evidence="3" id="KW-1185">Reference proteome</keyword>
<keyword evidence="1" id="KW-1133">Transmembrane helix</keyword>
<dbReference type="Pfam" id="PF20312">
    <property type="entry name" value="DUF6608"/>
    <property type="match status" value="1"/>
</dbReference>
<comment type="caution">
    <text evidence="2">The sequence shown here is derived from an EMBL/GenBank/DDBJ whole genome shotgun (WGS) entry which is preliminary data.</text>
</comment>
<dbReference type="InterPro" id="IPR046716">
    <property type="entry name" value="DUF6608"/>
</dbReference>
<keyword evidence="1" id="KW-0812">Transmembrane</keyword>
<feature type="transmembrane region" description="Helical" evidence="1">
    <location>
        <begin position="70"/>
        <end position="91"/>
    </location>
</feature>
<evidence type="ECO:0008006" key="4">
    <source>
        <dbReference type="Google" id="ProtNLM"/>
    </source>
</evidence>
<evidence type="ECO:0000256" key="1">
    <source>
        <dbReference type="SAM" id="Phobius"/>
    </source>
</evidence>
<accession>A0ABR7IBZ2</accession>
<proteinExistence type="predicted"/>